<dbReference type="InterPro" id="IPR024079">
    <property type="entry name" value="MetalloPept_cat_dom_sf"/>
</dbReference>
<accession>Q07PB9</accession>
<feature type="signal peptide" evidence="1">
    <location>
        <begin position="1"/>
        <end position="25"/>
    </location>
</feature>
<evidence type="ECO:0000313" key="2">
    <source>
        <dbReference type="EMBL" id="ABJ06215.1"/>
    </source>
</evidence>
<dbReference type="EMBL" id="CP000463">
    <property type="protein sequence ID" value="ABJ06215.1"/>
    <property type="molecule type" value="Genomic_DNA"/>
</dbReference>
<sequence length="622" mass="67865">MRIIHLVAGLIAAMTVLVDVIAADAGTTDRREQTVYQTKGIVLQPRDIADWVGASYWEQKIGGVFRFAIDPRMQADAEERDAVLATAWQLKPEAIAAESRIVAFIPKRPGKPLSKDVAYQIVFRPRTTAQEKNTVETRFIAEGTAAKPIAASMPAVAVIPQLPRSYSYAGFPNNNLPSYWAKHPREMQTILSWIAGSANPSFDQILTTRSVAGVVVRETCFRVTGAKLTSGLITNLAIVLLGETAPATASLPSYYNARDFGDLQIESIQGQADVPERDKLGAITGLSELPVAERLPAKYAIWQYFMKGVRDAEIDAIVPLPGTDRRTLLTLRFGAGNTISVQRIGEDRKGSILEAPGELRRVNGFDASSTDAPALLAWLKKRYPAVVPKGGTVAELETSVTAEIQTKSATPAWFKDNYGIEILGRSEAQSQLARLFQYQPQQLVDLQDFTGAELQVLEVALEKMSDQLVSTFKGLQIARQKAAVDLIGVSATKFAINNPMEAGVAMVRDKNRLITIFDSSRLNAESLFIGGAGADGKPKVAGEALKTIAHELGHMAAAMPGMRAAFDGLVRSKEIKPVTWYAASNPKDEFFPEAFSLYVGDPEWLKNNRPDLFKWFEALGKG</sequence>
<keyword evidence="1" id="KW-0732">Signal</keyword>
<name>Q07PB9_RHOP5</name>
<feature type="chain" id="PRO_5004166331" evidence="1">
    <location>
        <begin position="26"/>
        <end position="622"/>
    </location>
</feature>
<organism evidence="2">
    <name type="scientific">Rhodopseudomonas palustris (strain BisA53)</name>
    <dbReference type="NCBI Taxonomy" id="316055"/>
    <lineage>
        <taxon>Bacteria</taxon>
        <taxon>Pseudomonadati</taxon>
        <taxon>Pseudomonadota</taxon>
        <taxon>Alphaproteobacteria</taxon>
        <taxon>Hyphomicrobiales</taxon>
        <taxon>Nitrobacteraceae</taxon>
        <taxon>Rhodopseudomonas</taxon>
    </lineage>
</organism>
<proteinExistence type="predicted"/>
<reference evidence="2" key="1">
    <citation type="submission" date="2006-09" db="EMBL/GenBank/DDBJ databases">
        <title>Complete sequence of Rhodopseudomonas palustris BisA53.</title>
        <authorList>
            <consortium name="US DOE Joint Genome Institute"/>
            <person name="Copeland A."/>
            <person name="Lucas S."/>
            <person name="Lapidus A."/>
            <person name="Barry K."/>
            <person name="Detter J.C."/>
            <person name="Glavina del Rio T."/>
            <person name="Hammon N."/>
            <person name="Israni S."/>
            <person name="Dalin E."/>
            <person name="Tice H."/>
            <person name="Pitluck S."/>
            <person name="Chain P."/>
            <person name="Malfatti S."/>
            <person name="Shin M."/>
            <person name="Vergez L."/>
            <person name="Schmutz J."/>
            <person name="Larimer F."/>
            <person name="Land M."/>
            <person name="Hauser L."/>
            <person name="Pelletier D.A."/>
            <person name="Kyrpides N."/>
            <person name="Kim E."/>
            <person name="Harwood C.S."/>
            <person name="Oda Y."/>
            <person name="Richardson P."/>
        </authorList>
    </citation>
    <scope>NUCLEOTIDE SEQUENCE [LARGE SCALE GENOMIC DNA]</scope>
    <source>
        <strain evidence="2">BisA53</strain>
    </source>
</reference>
<dbReference type="HOGENOM" id="CLU_439331_0_0_5"/>
<dbReference type="Gene3D" id="3.40.390.10">
    <property type="entry name" value="Collagenase (Catalytic Domain)"/>
    <property type="match status" value="1"/>
</dbReference>
<dbReference type="AlphaFoldDB" id="Q07PB9"/>
<protein>
    <submittedName>
        <fullName evidence="2">Uncharacterized protein</fullName>
    </submittedName>
</protein>
<gene>
    <name evidence="2" type="ordered locus">RPE_2273</name>
</gene>
<dbReference type="OrthoDB" id="4317910at2"/>
<evidence type="ECO:0000256" key="1">
    <source>
        <dbReference type="SAM" id="SignalP"/>
    </source>
</evidence>
<dbReference type="KEGG" id="rpe:RPE_2273"/>
<dbReference type="GO" id="GO:0008237">
    <property type="term" value="F:metallopeptidase activity"/>
    <property type="evidence" value="ECO:0007669"/>
    <property type="project" value="InterPro"/>
</dbReference>